<feature type="compositionally biased region" description="Low complexity" evidence="1">
    <location>
        <begin position="32"/>
        <end position="53"/>
    </location>
</feature>
<gene>
    <name evidence="2" type="ORF">DU504_08660</name>
</gene>
<sequence>MCRRTIRALLVACLVLGAGCAGVAPTEPSGTPTPSAAVDDDAPSTTTAAPVATPGSDYDTTTVVLLDANGTELAAVDAWVADTFRKQYTGLSDTEALDDGHGMLFVFDGEGDRSFVMRDMAFPLDMVFVAANGTITTIHHAPVESGGDLTQYSGRAKYVLEVPMGYTNETGVEVGDRIRVEGR</sequence>
<name>A0A368NBI1_9EURY</name>
<accession>A0A368NBI1</accession>
<evidence type="ECO:0000313" key="3">
    <source>
        <dbReference type="Proteomes" id="UP000252189"/>
    </source>
</evidence>
<feature type="region of interest" description="Disordered" evidence="1">
    <location>
        <begin position="25"/>
        <end position="53"/>
    </location>
</feature>
<dbReference type="Pfam" id="PF02643">
    <property type="entry name" value="DUF192"/>
    <property type="match status" value="1"/>
</dbReference>
<dbReference type="Gene3D" id="2.60.120.1140">
    <property type="entry name" value="Protein of unknown function DUF192"/>
    <property type="match status" value="1"/>
</dbReference>
<dbReference type="InterPro" id="IPR038695">
    <property type="entry name" value="Saro_0823-like_sf"/>
</dbReference>
<protein>
    <submittedName>
        <fullName evidence="2">DUF192 domain-containing protein</fullName>
    </submittedName>
</protein>
<evidence type="ECO:0000256" key="1">
    <source>
        <dbReference type="SAM" id="MobiDB-lite"/>
    </source>
</evidence>
<dbReference type="RefSeq" id="WP_114448925.1">
    <property type="nucleotide sequence ID" value="NZ_QPHM01000001.1"/>
</dbReference>
<comment type="caution">
    <text evidence="2">The sequence shown here is derived from an EMBL/GenBank/DDBJ whole genome shotgun (WGS) entry which is preliminary data.</text>
</comment>
<evidence type="ECO:0000313" key="2">
    <source>
        <dbReference type="EMBL" id="RCU47363.1"/>
    </source>
</evidence>
<dbReference type="PROSITE" id="PS51257">
    <property type="entry name" value="PROKAR_LIPOPROTEIN"/>
    <property type="match status" value="1"/>
</dbReference>
<dbReference type="PANTHER" id="PTHR37953:SF1">
    <property type="entry name" value="UPF0127 PROTEIN MJ1496"/>
    <property type="match status" value="1"/>
</dbReference>
<organism evidence="2 3">
    <name type="scientific">Haloplanus salinus</name>
    <dbReference type="NCBI Taxonomy" id="1126245"/>
    <lineage>
        <taxon>Archaea</taxon>
        <taxon>Methanobacteriati</taxon>
        <taxon>Methanobacteriota</taxon>
        <taxon>Stenosarchaea group</taxon>
        <taxon>Halobacteria</taxon>
        <taxon>Halobacteriales</taxon>
        <taxon>Haloferacaceae</taxon>
        <taxon>Haloplanus</taxon>
    </lineage>
</organism>
<dbReference type="AlphaFoldDB" id="A0A368NBI1"/>
<dbReference type="EMBL" id="QPHM01000001">
    <property type="protein sequence ID" value="RCU47363.1"/>
    <property type="molecule type" value="Genomic_DNA"/>
</dbReference>
<proteinExistence type="predicted"/>
<dbReference type="OrthoDB" id="6763at2157"/>
<dbReference type="InterPro" id="IPR003795">
    <property type="entry name" value="DUF192"/>
</dbReference>
<reference evidence="2 3" key="1">
    <citation type="submission" date="2018-07" db="EMBL/GenBank/DDBJ databases">
        <title>Genome sequences of Haloplanus salinus JCM 18368T.</title>
        <authorList>
            <person name="Kim Y.B."/>
            <person name="Roh S.W."/>
        </authorList>
    </citation>
    <scope>NUCLEOTIDE SEQUENCE [LARGE SCALE GENOMIC DNA]</scope>
    <source>
        <strain evidence="2 3">JCM 18368</strain>
    </source>
</reference>
<dbReference type="PANTHER" id="PTHR37953">
    <property type="entry name" value="UPF0127 PROTEIN MJ1496"/>
    <property type="match status" value="1"/>
</dbReference>
<dbReference type="Proteomes" id="UP000252189">
    <property type="component" value="Unassembled WGS sequence"/>
</dbReference>
<keyword evidence="3" id="KW-1185">Reference proteome</keyword>